<protein>
    <submittedName>
        <fullName evidence="11">ABC transporter ATP-binding protein</fullName>
    </submittedName>
</protein>
<comment type="subcellular location">
    <subcellularLocation>
        <location evidence="1">Cell membrane</location>
        <topology evidence="1">Peripheral membrane protein</topology>
    </subcellularLocation>
</comment>
<dbReference type="InterPro" id="IPR017871">
    <property type="entry name" value="ABC_transporter-like_CS"/>
</dbReference>
<keyword evidence="8" id="KW-0406">Ion transport</keyword>
<evidence type="ECO:0000313" key="12">
    <source>
        <dbReference type="Proteomes" id="UP001500190"/>
    </source>
</evidence>
<dbReference type="PANTHER" id="PTHR42771:SF2">
    <property type="entry name" value="IRON(3+)-HYDROXAMATE IMPORT ATP-BINDING PROTEIN FHUC"/>
    <property type="match status" value="1"/>
</dbReference>
<evidence type="ECO:0000256" key="2">
    <source>
        <dbReference type="ARBA" id="ARBA00022448"/>
    </source>
</evidence>
<proteinExistence type="predicted"/>
<dbReference type="SUPFAM" id="SSF52540">
    <property type="entry name" value="P-loop containing nucleoside triphosphate hydrolases"/>
    <property type="match status" value="1"/>
</dbReference>
<evidence type="ECO:0000256" key="1">
    <source>
        <dbReference type="ARBA" id="ARBA00004202"/>
    </source>
</evidence>
<keyword evidence="9" id="KW-0472">Membrane</keyword>
<keyword evidence="4" id="KW-0410">Iron transport</keyword>
<dbReference type="PROSITE" id="PS00211">
    <property type="entry name" value="ABC_TRANSPORTER_1"/>
    <property type="match status" value="1"/>
</dbReference>
<dbReference type="Proteomes" id="UP001500190">
    <property type="component" value="Unassembled WGS sequence"/>
</dbReference>
<dbReference type="InterPro" id="IPR003439">
    <property type="entry name" value="ABC_transporter-like_ATP-bd"/>
</dbReference>
<sequence>MHVENLTLAYDAAPVVDGLTLDVPTGQLTAVVGPNGSGKSTLLRGMSRLLPPRSGQVLLDGKDIHQLPARELARKLGVLPQGPVTPEGITAAELVSRGRHPHRGLFGRLTAEDDAAIEEALAAVELTELRARPVDQLSGGQRQRVWIAMVLAQGTQHLLLDEPTTYLDLAHAVDVMNVVHVAATTGRTVVAVLHDLTLAAQYADHLVVMGDGRIAAEGRPADVLTAALLEEVFGLRATVVQVGGAPVVVPDRLHHLPGSG</sequence>
<dbReference type="InterPro" id="IPR027417">
    <property type="entry name" value="P-loop_NTPase"/>
</dbReference>
<evidence type="ECO:0000256" key="7">
    <source>
        <dbReference type="ARBA" id="ARBA00023004"/>
    </source>
</evidence>
<evidence type="ECO:0000256" key="5">
    <source>
        <dbReference type="ARBA" id="ARBA00022741"/>
    </source>
</evidence>
<dbReference type="InterPro" id="IPR003593">
    <property type="entry name" value="AAA+_ATPase"/>
</dbReference>
<dbReference type="RefSeq" id="WP_344191311.1">
    <property type="nucleotide sequence ID" value="NZ_BAAAND010000005.1"/>
</dbReference>
<accession>A0ABN2DS01</accession>
<dbReference type="Pfam" id="PF00005">
    <property type="entry name" value="ABC_tran"/>
    <property type="match status" value="1"/>
</dbReference>
<evidence type="ECO:0000256" key="3">
    <source>
        <dbReference type="ARBA" id="ARBA00022475"/>
    </source>
</evidence>
<keyword evidence="5" id="KW-0547">Nucleotide-binding</keyword>
<dbReference type="CDD" id="cd03214">
    <property type="entry name" value="ABC_Iron-Siderophores_B12_Hemin"/>
    <property type="match status" value="1"/>
</dbReference>
<keyword evidence="2" id="KW-0813">Transport</keyword>
<organism evidence="11 12">
    <name type="scientific">Kribbella karoonensis</name>
    <dbReference type="NCBI Taxonomy" id="324851"/>
    <lineage>
        <taxon>Bacteria</taxon>
        <taxon>Bacillati</taxon>
        <taxon>Actinomycetota</taxon>
        <taxon>Actinomycetes</taxon>
        <taxon>Propionibacteriales</taxon>
        <taxon>Kribbellaceae</taxon>
        <taxon>Kribbella</taxon>
    </lineage>
</organism>
<name>A0ABN2DS01_9ACTN</name>
<comment type="caution">
    <text evidence="11">The sequence shown here is derived from an EMBL/GenBank/DDBJ whole genome shotgun (WGS) entry which is preliminary data.</text>
</comment>
<dbReference type="PROSITE" id="PS50893">
    <property type="entry name" value="ABC_TRANSPORTER_2"/>
    <property type="match status" value="1"/>
</dbReference>
<dbReference type="PANTHER" id="PTHR42771">
    <property type="entry name" value="IRON(3+)-HYDROXAMATE IMPORT ATP-BINDING PROTEIN FHUC"/>
    <property type="match status" value="1"/>
</dbReference>
<keyword evidence="3" id="KW-1003">Cell membrane</keyword>
<keyword evidence="6 11" id="KW-0067">ATP-binding</keyword>
<dbReference type="EMBL" id="BAAAND010000005">
    <property type="protein sequence ID" value="GAA1582755.1"/>
    <property type="molecule type" value="Genomic_DNA"/>
</dbReference>
<dbReference type="InterPro" id="IPR051535">
    <property type="entry name" value="Siderophore_ABC-ATPase"/>
</dbReference>
<evidence type="ECO:0000256" key="6">
    <source>
        <dbReference type="ARBA" id="ARBA00022840"/>
    </source>
</evidence>
<gene>
    <name evidence="11" type="ORF">GCM10009742_29530</name>
</gene>
<keyword evidence="7" id="KW-0408">Iron</keyword>
<dbReference type="GO" id="GO:0005524">
    <property type="term" value="F:ATP binding"/>
    <property type="evidence" value="ECO:0007669"/>
    <property type="project" value="UniProtKB-KW"/>
</dbReference>
<dbReference type="SMART" id="SM00382">
    <property type="entry name" value="AAA"/>
    <property type="match status" value="1"/>
</dbReference>
<evidence type="ECO:0000259" key="10">
    <source>
        <dbReference type="PROSITE" id="PS50893"/>
    </source>
</evidence>
<dbReference type="Gene3D" id="3.40.50.300">
    <property type="entry name" value="P-loop containing nucleotide triphosphate hydrolases"/>
    <property type="match status" value="1"/>
</dbReference>
<evidence type="ECO:0000256" key="9">
    <source>
        <dbReference type="ARBA" id="ARBA00023136"/>
    </source>
</evidence>
<evidence type="ECO:0000256" key="4">
    <source>
        <dbReference type="ARBA" id="ARBA00022496"/>
    </source>
</evidence>
<keyword evidence="12" id="KW-1185">Reference proteome</keyword>
<evidence type="ECO:0000256" key="8">
    <source>
        <dbReference type="ARBA" id="ARBA00023065"/>
    </source>
</evidence>
<reference evidence="11 12" key="1">
    <citation type="journal article" date="2019" name="Int. J. Syst. Evol. Microbiol.">
        <title>The Global Catalogue of Microorganisms (GCM) 10K type strain sequencing project: providing services to taxonomists for standard genome sequencing and annotation.</title>
        <authorList>
            <consortium name="The Broad Institute Genomics Platform"/>
            <consortium name="The Broad Institute Genome Sequencing Center for Infectious Disease"/>
            <person name="Wu L."/>
            <person name="Ma J."/>
        </authorList>
    </citation>
    <scope>NUCLEOTIDE SEQUENCE [LARGE SCALE GENOMIC DNA]</scope>
    <source>
        <strain evidence="11 12">JCM 14304</strain>
    </source>
</reference>
<evidence type="ECO:0000313" key="11">
    <source>
        <dbReference type="EMBL" id="GAA1582755.1"/>
    </source>
</evidence>
<feature type="domain" description="ABC transporter" evidence="10">
    <location>
        <begin position="1"/>
        <end position="236"/>
    </location>
</feature>